<reference evidence="2" key="1">
    <citation type="submission" date="2022-10" db="EMBL/GenBank/DDBJ databases">
        <title>Genome assembly of Pristionchus species.</title>
        <authorList>
            <person name="Yoshida K."/>
            <person name="Sommer R.J."/>
        </authorList>
    </citation>
    <scope>NUCLEOTIDE SEQUENCE [LARGE SCALE GENOMIC DNA]</scope>
    <source>
        <strain evidence="2">RS5460</strain>
    </source>
</reference>
<keyword evidence="2" id="KW-1185">Reference proteome</keyword>
<dbReference type="EMBL" id="BTRK01000004">
    <property type="protein sequence ID" value="GMR48843.1"/>
    <property type="molecule type" value="Genomic_DNA"/>
</dbReference>
<gene>
    <name evidence="1" type="ORF">PMAYCL1PPCAC_19038</name>
</gene>
<proteinExistence type="predicted"/>
<name>A0AAN5CQK4_9BILA</name>
<evidence type="ECO:0000313" key="1">
    <source>
        <dbReference type="EMBL" id="GMR48843.1"/>
    </source>
</evidence>
<dbReference type="Proteomes" id="UP001328107">
    <property type="component" value="Unassembled WGS sequence"/>
</dbReference>
<organism evidence="1 2">
    <name type="scientific">Pristionchus mayeri</name>
    <dbReference type="NCBI Taxonomy" id="1317129"/>
    <lineage>
        <taxon>Eukaryota</taxon>
        <taxon>Metazoa</taxon>
        <taxon>Ecdysozoa</taxon>
        <taxon>Nematoda</taxon>
        <taxon>Chromadorea</taxon>
        <taxon>Rhabditida</taxon>
        <taxon>Rhabditina</taxon>
        <taxon>Diplogasteromorpha</taxon>
        <taxon>Diplogasteroidea</taxon>
        <taxon>Neodiplogasteridae</taxon>
        <taxon>Pristionchus</taxon>
    </lineage>
</organism>
<accession>A0AAN5CQK4</accession>
<feature type="non-terminal residue" evidence="1">
    <location>
        <position position="64"/>
    </location>
</feature>
<dbReference type="AlphaFoldDB" id="A0AAN5CQK4"/>
<comment type="caution">
    <text evidence="1">The sequence shown here is derived from an EMBL/GenBank/DDBJ whole genome shotgun (WGS) entry which is preliminary data.</text>
</comment>
<protein>
    <submittedName>
        <fullName evidence="1">Uncharacterized protein</fullName>
    </submittedName>
</protein>
<evidence type="ECO:0000313" key="2">
    <source>
        <dbReference type="Proteomes" id="UP001328107"/>
    </source>
</evidence>
<sequence length="64" mass="7101">MLLSEVTDLKLLKSHLIFIRIVPSGLSSSNRGRASSVQTQPSLTRASSIRFIVAVYLKVYILLI</sequence>